<comment type="caution">
    <text evidence="7">The sequence shown here is derived from an EMBL/GenBank/DDBJ whole genome shotgun (WGS) entry which is preliminary data.</text>
</comment>
<dbReference type="GO" id="GO:0003677">
    <property type="term" value="F:DNA binding"/>
    <property type="evidence" value="ECO:0007669"/>
    <property type="project" value="UniProtKB-KW"/>
</dbReference>
<proteinExistence type="predicted"/>
<dbReference type="InterPro" id="IPR017930">
    <property type="entry name" value="Myb_dom"/>
</dbReference>
<name>A0A6A2Y5Y4_HIBSY</name>
<keyword evidence="2" id="KW-0805">Transcription regulation</keyword>
<dbReference type="InterPro" id="IPR044787">
    <property type="entry name" value="HHO5-like"/>
</dbReference>
<dbReference type="PANTHER" id="PTHR31003:SF47">
    <property type="entry name" value="TRANSCRIPTION FACTOR BOA-LIKE"/>
    <property type="match status" value="1"/>
</dbReference>
<accession>A0A6A2Y5Y4</accession>
<dbReference type="InterPro" id="IPR006447">
    <property type="entry name" value="Myb_dom_plants"/>
</dbReference>
<dbReference type="PANTHER" id="PTHR31003">
    <property type="entry name" value="MYB FAMILY TRANSCRIPTION FACTOR"/>
    <property type="match status" value="1"/>
</dbReference>
<dbReference type="GO" id="GO:0005634">
    <property type="term" value="C:nucleus"/>
    <property type="evidence" value="ECO:0007669"/>
    <property type="project" value="UniProtKB-SubCell"/>
</dbReference>
<protein>
    <recommendedName>
        <fullName evidence="6">HTH myb-type domain-containing protein</fullName>
    </recommendedName>
</protein>
<dbReference type="EMBL" id="VEPZ02001330">
    <property type="protein sequence ID" value="KAE8679730.1"/>
    <property type="molecule type" value="Genomic_DNA"/>
</dbReference>
<gene>
    <name evidence="7" type="ORF">F3Y22_tig00111398pilonHSYRG00415</name>
</gene>
<keyword evidence="4" id="KW-0804">Transcription</keyword>
<evidence type="ECO:0000256" key="4">
    <source>
        <dbReference type="ARBA" id="ARBA00023163"/>
    </source>
</evidence>
<reference evidence="7" key="1">
    <citation type="submission" date="2019-09" db="EMBL/GenBank/DDBJ databases">
        <title>Draft genome information of white flower Hibiscus syriacus.</title>
        <authorList>
            <person name="Kim Y.-M."/>
        </authorList>
    </citation>
    <scope>NUCLEOTIDE SEQUENCE [LARGE SCALE GENOMIC DNA]</scope>
    <source>
        <strain evidence="7">YM2019G1</strain>
    </source>
</reference>
<keyword evidence="8" id="KW-1185">Reference proteome</keyword>
<dbReference type="NCBIfam" id="TIGR01557">
    <property type="entry name" value="myb_SHAQKYF"/>
    <property type="match status" value="1"/>
</dbReference>
<evidence type="ECO:0000313" key="8">
    <source>
        <dbReference type="Proteomes" id="UP000436088"/>
    </source>
</evidence>
<dbReference type="Gene3D" id="1.10.10.60">
    <property type="entry name" value="Homeodomain-like"/>
    <property type="match status" value="1"/>
</dbReference>
<keyword evidence="3" id="KW-0238">DNA-binding</keyword>
<dbReference type="FunFam" id="1.10.10.60:FF:000007">
    <property type="entry name" value="Two-component response regulator"/>
    <property type="match status" value="1"/>
</dbReference>
<evidence type="ECO:0000259" key="6">
    <source>
        <dbReference type="PROSITE" id="PS51294"/>
    </source>
</evidence>
<evidence type="ECO:0000256" key="2">
    <source>
        <dbReference type="ARBA" id="ARBA00023015"/>
    </source>
</evidence>
<dbReference type="AlphaFoldDB" id="A0A6A2Y5Y4"/>
<dbReference type="Proteomes" id="UP000436088">
    <property type="component" value="Unassembled WGS sequence"/>
</dbReference>
<comment type="subcellular location">
    <subcellularLocation>
        <location evidence="1">Nucleus</location>
    </subcellularLocation>
</comment>
<dbReference type="GO" id="GO:0003700">
    <property type="term" value="F:DNA-binding transcription factor activity"/>
    <property type="evidence" value="ECO:0007669"/>
    <property type="project" value="InterPro"/>
</dbReference>
<dbReference type="SUPFAM" id="SSF46689">
    <property type="entry name" value="Homeodomain-like"/>
    <property type="match status" value="1"/>
</dbReference>
<evidence type="ECO:0000256" key="1">
    <source>
        <dbReference type="ARBA" id="ARBA00004123"/>
    </source>
</evidence>
<evidence type="ECO:0000256" key="3">
    <source>
        <dbReference type="ARBA" id="ARBA00023125"/>
    </source>
</evidence>
<dbReference type="InterPro" id="IPR058673">
    <property type="entry name" value="HHO5-like_N"/>
</dbReference>
<dbReference type="Pfam" id="PF26575">
    <property type="entry name" value="HHO5_N"/>
    <property type="match status" value="1"/>
</dbReference>
<organism evidence="7 8">
    <name type="scientific">Hibiscus syriacus</name>
    <name type="common">Rose of Sharon</name>
    <dbReference type="NCBI Taxonomy" id="106335"/>
    <lineage>
        <taxon>Eukaryota</taxon>
        <taxon>Viridiplantae</taxon>
        <taxon>Streptophyta</taxon>
        <taxon>Embryophyta</taxon>
        <taxon>Tracheophyta</taxon>
        <taxon>Spermatophyta</taxon>
        <taxon>Magnoliopsida</taxon>
        <taxon>eudicotyledons</taxon>
        <taxon>Gunneridae</taxon>
        <taxon>Pentapetalae</taxon>
        <taxon>rosids</taxon>
        <taxon>malvids</taxon>
        <taxon>Malvales</taxon>
        <taxon>Malvaceae</taxon>
        <taxon>Malvoideae</taxon>
        <taxon>Hibiscus</taxon>
    </lineage>
</organism>
<dbReference type="OrthoDB" id="60033at2759"/>
<keyword evidence="5" id="KW-0539">Nucleus</keyword>
<dbReference type="InterPro" id="IPR009057">
    <property type="entry name" value="Homeodomain-like_sf"/>
</dbReference>
<feature type="domain" description="HTH myb-type" evidence="6">
    <location>
        <begin position="214"/>
        <end position="266"/>
    </location>
</feature>
<evidence type="ECO:0000256" key="5">
    <source>
        <dbReference type="ARBA" id="ARBA00023242"/>
    </source>
</evidence>
<evidence type="ECO:0000313" key="7">
    <source>
        <dbReference type="EMBL" id="KAE8679730.1"/>
    </source>
</evidence>
<sequence>MNPSSLEISLSLKPTYVPKSLSSLLFELSRIDNEYYKLSVLSDYIRKHEDELTRVEALKHELPQSYLLLMEAIEKLKEEFLNIKKNLQTKREIQEIRCSATEEDCVNKQKTLNNSDMYETLSLKGSNLKEIQQPCNQERSMEGLLLACKESGWVDSLGSSSSGKEKEAAAIVESSRNYNQGFLYLIKKEDEGLYNYDGPKPLTQSIWKNNRICWSSELHSRFLEALNMVGGIEVATPKQIRDLMKVEGLTIDQVKSHLQKYRLRSGKDRLQC</sequence>
<dbReference type="PROSITE" id="PS51294">
    <property type="entry name" value="HTH_MYB"/>
    <property type="match status" value="1"/>
</dbReference>